<dbReference type="GO" id="GO:0005737">
    <property type="term" value="C:cytoplasm"/>
    <property type="evidence" value="ECO:0007669"/>
    <property type="project" value="TreeGrafter"/>
</dbReference>
<evidence type="ECO:0000256" key="4">
    <source>
        <dbReference type="ARBA" id="ARBA00022777"/>
    </source>
</evidence>
<dbReference type="PROSITE" id="PS00107">
    <property type="entry name" value="PROTEIN_KINASE_ATP"/>
    <property type="match status" value="1"/>
</dbReference>
<evidence type="ECO:0000256" key="7">
    <source>
        <dbReference type="SAM" id="MobiDB-lite"/>
    </source>
</evidence>
<keyword evidence="2" id="KW-0808">Transferase</keyword>
<organism evidence="9 10">
    <name type="scientific">Porcisia hertigi</name>
    <dbReference type="NCBI Taxonomy" id="2761500"/>
    <lineage>
        <taxon>Eukaryota</taxon>
        <taxon>Discoba</taxon>
        <taxon>Euglenozoa</taxon>
        <taxon>Kinetoplastea</taxon>
        <taxon>Metakinetoplastina</taxon>
        <taxon>Trypanosomatida</taxon>
        <taxon>Trypanosomatidae</taxon>
        <taxon>Leishmaniinae</taxon>
        <taxon>Porcisia</taxon>
    </lineage>
</organism>
<dbReference type="PROSITE" id="PS50011">
    <property type="entry name" value="PROTEIN_KINASE_DOM"/>
    <property type="match status" value="1"/>
</dbReference>
<dbReference type="AlphaFoldDB" id="A0A836KYK4"/>
<feature type="compositionally biased region" description="Polar residues" evidence="7">
    <location>
        <begin position="153"/>
        <end position="165"/>
    </location>
</feature>
<protein>
    <recommendedName>
        <fullName evidence="8">Protein kinase domain-containing protein</fullName>
    </recommendedName>
</protein>
<dbReference type="KEGG" id="phet:94286830"/>
<comment type="caution">
    <text evidence="9">The sequence shown here is derived from an EMBL/GenBank/DDBJ whole genome shotgun (WGS) entry which is preliminary data.</text>
</comment>
<feature type="domain" description="Protein kinase" evidence="8">
    <location>
        <begin position="15"/>
        <end position="513"/>
    </location>
</feature>
<dbReference type="InterPro" id="IPR017441">
    <property type="entry name" value="Protein_kinase_ATP_BS"/>
</dbReference>
<dbReference type="InterPro" id="IPR008271">
    <property type="entry name" value="Ser/Thr_kinase_AS"/>
</dbReference>
<dbReference type="SUPFAM" id="SSF56112">
    <property type="entry name" value="Protein kinase-like (PK-like)"/>
    <property type="match status" value="1"/>
</dbReference>
<dbReference type="RefSeq" id="XP_067752910.1">
    <property type="nucleotide sequence ID" value="XM_067896753.1"/>
</dbReference>
<evidence type="ECO:0000256" key="5">
    <source>
        <dbReference type="ARBA" id="ARBA00022840"/>
    </source>
</evidence>
<keyword evidence="10" id="KW-1185">Reference proteome</keyword>
<evidence type="ECO:0000313" key="9">
    <source>
        <dbReference type="EMBL" id="KAG5490582.1"/>
    </source>
</evidence>
<gene>
    <name evidence="9" type="ORF">JKF63_00702</name>
</gene>
<evidence type="ECO:0000256" key="3">
    <source>
        <dbReference type="ARBA" id="ARBA00022741"/>
    </source>
</evidence>
<evidence type="ECO:0000256" key="6">
    <source>
        <dbReference type="PROSITE-ProRule" id="PRU10141"/>
    </source>
</evidence>
<evidence type="ECO:0000256" key="2">
    <source>
        <dbReference type="ARBA" id="ARBA00022679"/>
    </source>
</evidence>
<dbReference type="Pfam" id="PF00069">
    <property type="entry name" value="Pkinase"/>
    <property type="match status" value="2"/>
</dbReference>
<dbReference type="GeneID" id="94286830"/>
<keyword evidence="1" id="KW-0723">Serine/threonine-protein kinase</keyword>
<dbReference type="GO" id="GO:0004674">
    <property type="term" value="F:protein serine/threonine kinase activity"/>
    <property type="evidence" value="ECO:0007669"/>
    <property type="project" value="UniProtKB-KW"/>
</dbReference>
<dbReference type="PANTHER" id="PTHR24058">
    <property type="entry name" value="DUAL SPECIFICITY PROTEIN KINASE"/>
    <property type="match status" value="1"/>
</dbReference>
<feature type="binding site" evidence="6">
    <location>
        <position position="44"/>
    </location>
    <ligand>
        <name>ATP</name>
        <dbReference type="ChEBI" id="CHEBI:30616"/>
    </ligand>
</feature>
<name>A0A836KYK4_9TRYP</name>
<dbReference type="InterPro" id="IPR050494">
    <property type="entry name" value="Ser_Thr_dual-spec_kinase"/>
</dbReference>
<accession>A0A836KYK4</accession>
<feature type="region of interest" description="Disordered" evidence="7">
    <location>
        <begin position="153"/>
        <end position="173"/>
    </location>
</feature>
<dbReference type="PANTHER" id="PTHR24058:SF108">
    <property type="entry name" value="KINASE, PUTATIVE-RELATED"/>
    <property type="match status" value="1"/>
</dbReference>
<dbReference type="OrthoDB" id="9332038at2759"/>
<dbReference type="Proteomes" id="UP000674318">
    <property type="component" value="Unassembled WGS sequence"/>
</dbReference>
<reference evidence="9 10" key="1">
    <citation type="submission" date="2021-02" db="EMBL/GenBank/DDBJ databases">
        <title>Porcisia hertigi Genome sequencing and assembly.</title>
        <authorList>
            <person name="Almutairi H."/>
            <person name="Gatherer D."/>
        </authorList>
    </citation>
    <scope>NUCLEOTIDE SEQUENCE [LARGE SCALE GENOMIC DNA]</scope>
    <source>
        <strain evidence="9 10">C119</strain>
    </source>
</reference>
<dbReference type="PROSITE" id="PS00108">
    <property type="entry name" value="PROTEIN_KINASE_ST"/>
    <property type="match status" value="1"/>
</dbReference>
<dbReference type="InterPro" id="IPR000719">
    <property type="entry name" value="Prot_kinase_dom"/>
</dbReference>
<proteinExistence type="predicted"/>
<dbReference type="Gene3D" id="3.30.200.20">
    <property type="entry name" value="Phosphorylase Kinase, domain 1"/>
    <property type="match status" value="1"/>
</dbReference>
<dbReference type="Gene3D" id="1.10.510.10">
    <property type="entry name" value="Transferase(Phosphotransferase) domain 1"/>
    <property type="match status" value="1"/>
</dbReference>
<keyword evidence="4" id="KW-0418">Kinase</keyword>
<evidence type="ECO:0000256" key="1">
    <source>
        <dbReference type="ARBA" id="ARBA00022527"/>
    </source>
</evidence>
<dbReference type="EMBL" id="JAFJZO010000036">
    <property type="protein sequence ID" value="KAG5490582.1"/>
    <property type="molecule type" value="Genomic_DNA"/>
</dbReference>
<evidence type="ECO:0000313" key="10">
    <source>
        <dbReference type="Proteomes" id="UP000674318"/>
    </source>
</evidence>
<sequence>MKSYRAPASFRQGRYIPNKVLGTGTYGQVIRCYDTFTGEEVAVKVAQRDDAYRRSALNEIAALVSLKESYDSVSILDSFEDGGHVCIVSELLDCNLFEVLRHRGFSPLSLPEVRQVALRVLSALASLHSNGYIHCDIKPENIMLRRRTPVTADSSSVLGSNTNEGASCRLSKSRDQNSFPNALTSGQETLMVDIIANTHDQLWRSTNVIDSLAGRKHGISFLDSDMNAALSPRTGNCFGGYSQTQHRHSGGFDAIFGVPAAGVSTSRAGNDYRNALRADRETPTEGSNECQEWPTHRPDCNPYSRTCLIDFGAVRRFNENTYYDVQSLWYRAPEVLCGLPYTTAIDSWSVGCVLFELFTGKPLFPGEDLQQQLSLIVQHVGYPSKAALTMGCLASQFQLPMTYVLPNSRREHVQQCILASRKAGVERWRKHQMHRHQEAHAAGHPQSWSRCTTAFPSSTAEDDYLLNASPYGVSGVEAPSEGVDLLVGLICDLLHPDESQRMSCTQALRHPFFNRIPACGNTTSFPQNATSTACLPSISAAPAPMPCVMTTNTTGRPVVMTASPVTVSVGCSPVSPFVVHPVHSAPAAAVPFTVAAVGSMMGMEMKASPLSVPPSHQSTQAFSAYPAVATSTVYTTNATGQVLQCSVPVFTPMAHRVAPTLGPTFLPLGMTAQSPVGGAFRPFNETASHQRHQTLSDVNLSPTFSPTGTLVHSTVPLGFMPTEASDPSTAATVASDVSLQPRNASSYVFASAGAIPCTREYDPDILSAGVSPYVLCPLPPHHACAAVMSP</sequence>
<dbReference type="SMART" id="SM00220">
    <property type="entry name" value="S_TKc"/>
    <property type="match status" value="1"/>
</dbReference>
<evidence type="ECO:0000259" key="8">
    <source>
        <dbReference type="PROSITE" id="PS50011"/>
    </source>
</evidence>
<dbReference type="GO" id="GO:0005524">
    <property type="term" value="F:ATP binding"/>
    <property type="evidence" value="ECO:0007669"/>
    <property type="project" value="UniProtKB-UniRule"/>
</dbReference>
<dbReference type="GO" id="GO:0004713">
    <property type="term" value="F:protein tyrosine kinase activity"/>
    <property type="evidence" value="ECO:0007669"/>
    <property type="project" value="TreeGrafter"/>
</dbReference>
<dbReference type="InterPro" id="IPR011009">
    <property type="entry name" value="Kinase-like_dom_sf"/>
</dbReference>
<keyword evidence="5 6" id="KW-0067">ATP-binding</keyword>
<keyword evidence="3 6" id="KW-0547">Nucleotide-binding</keyword>